<dbReference type="AlphaFoldDB" id="A0A101EQ24"/>
<comment type="caution">
    <text evidence="2">The sequence shown here is derived from an EMBL/GenBank/DDBJ whole genome shotgun (WGS) entry which is preliminary data.</text>
</comment>
<dbReference type="Proteomes" id="UP000058636">
    <property type="component" value="Unassembled WGS sequence"/>
</dbReference>
<evidence type="ECO:0000256" key="1">
    <source>
        <dbReference type="ARBA" id="ARBA00023163"/>
    </source>
</evidence>
<organism evidence="2 3">
    <name type="scientific">Thermotoga petrophila</name>
    <dbReference type="NCBI Taxonomy" id="93929"/>
    <lineage>
        <taxon>Bacteria</taxon>
        <taxon>Thermotogati</taxon>
        <taxon>Thermotogota</taxon>
        <taxon>Thermotogae</taxon>
        <taxon>Thermotogales</taxon>
        <taxon>Thermotogaceae</taxon>
        <taxon>Thermotoga</taxon>
    </lineage>
</organism>
<sequence length="116" mass="13835">MAFKEIVRLILEREKRPMSAKEIAEIALRKNLIDSPKDLTKLRWKIYDVMYNDILLHGDSSTFVEVGRGKFTLRELNAERRREGSELEDLIRRLEETQYKSTSPSEFEETLIFWKK</sequence>
<dbReference type="PATRIC" id="fig|93930.3.peg.131"/>
<keyword evidence="1" id="KW-0804">Transcription</keyword>
<protein>
    <submittedName>
        <fullName evidence="2">Uncharacterized protein</fullName>
    </submittedName>
</protein>
<gene>
    <name evidence="2" type="ORF">XD57_1120</name>
</gene>
<dbReference type="Pfam" id="PF05066">
    <property type="entry name" value="HARE-HTH"/>
    <property type="match status" value="1"/>
</dbReference>
<dbReference type="EMBL" id="LGFG01000093">
    <property type="protein sequence ID" value="KUK22783.1"/>
    <property type="molecule type" value="Genomic_DNA"/>
</dbReference>
<dbReference type="GO" id="GO:0006355">
    <property type="term" value="P:regulation of DNA-templated transcription"/>
    <property type="evidence" value="ECO:0007669"/>
    <property type="project" value="InterPro"/>
</dbReference>
<dbReference type="InterPro" id="IPR007759">
    <property type="entry name" value="Asxl_HARE-HTH"/>
</dbReference>
<dbReference type="PROSITE" id="PS51913">
    <property type="entry name" value="HTH_HARE"/>
    <property type="match status" value="1"/>
</dbReference>
<dbReference type="InterPro" id="IPR038087">
    <property type="entry name" value="RNAP_delta_N_dom_sf"/>
</dbReference>
<name>A0A101EQ24_9THEM</name>
<evidence type="ECO:0000313" key="3">
    <source>
        <dbReference type="Proteomes" id="UP000058636"/>
    </source>
</evidence>
<accession>A0A101EQ24</accession>
<reference evidence="2 3" key="1">
    <citation type="journal article" date="2015" name="MBio">
        <title>Genome-Resolved Metagenomic Analysis Reveals Roles for Candidate Phyla and Other Microbial Community Members in Biogeochemical Transformations in Oil Reservoirs.</title>
        <authorList>
            <person name="Hu P."/>
            <person name="Tom L."/>
            <person name="Singh A."/>
            <person name="Thomas B.C."/>
            <person name="Baker B.J."/>
            <person name="Piceno Y.M."/>
            <person name="Andersen G.L."/>
            <person name="Banfield J.F."/>
        </authorList>
    </citation>
    <scope>NUCLEOTIDE SEQUENCE [LARGE SCALE GENOMIC DNA]</scope>
    <source>
        <strain evidence="2">46_26</strain>
    </source>
</reference>
<proteinExistence type="predicted"/>
<dbReference type="Gene3D" id="1.10.10.1250">
    <property type="entry name" value="RNA polymerase, subunit delta, N-terminal domain"/>
    <property type="match status" value="1"/>
</dbReference>
<evidence type="ECO:0000313" key="2">
    <source>
        <dbReference type="EMBL" id="KUK22783.1"/>
    </source>
</evidence>